<gene>
    <name evidence="2" type="ORF">PRVXH_000355</name>
</gene>
<feature type="domain" description="DUF1722" evidence="1">
    <location>
        <begin position="191"/>
        <end position="307"/>
    </location>
</feature>
<dbReference type="Pfam" id="PF04463">
    <property type="entry name" value="2-thiour_desulf"/>
    <property type="match status" value="1"/>
</dbReference>
<dbReference type="InterPro" id="IPR007553">
    <property type="entry name" value="2-thiour_desulf"/>
</dbReference>
<evidence type="ECO:0000259" key="1">
    <source>
        <dbReference type="Pfam" id="PF08349"/>
    </source>
</evidence>
<dbReference type="Pfam" id="PF08349">
    <property type="entry name" value="DUF1722"/>
    <property type="match status" value="1"/>
</dbReference>
<organism evidence="2">
    <name type="scientific">Proteinivorax hydrogeniformans</name>
    <dbReference type="NCBI Taxonomy" id="1826727"/>
    <lineage>
        <taxon>Bacteria</taxon>
        <taxon>Bacillati</taxon>
        <taxon>Bacillota</taxon>
        <taxon>Clostridia</taxon>
        <taxon>Eubacteriales</taxon>
        <taxon>Proteinivoracaceae</taxon>
        <taxon>Proteinivorax</taxon>
    </lineage>
</organism>
<reference evidence="2" key="2">
    <citation type="submission" date="2024-06" db="EMBL/GenBank/DDBJ databases">
        <authorList>
            <person name="Petrova K.O."/>
            <person name="Toshchakov S.V."/>
            <person name="Boltjanskaja Y.V."/>
            <person name="Kevbrin V.V."/>
        </authorList>
    </citation>
    <scope>NUCLEOTIDE SEQUENCE</scope>
    <source>
        <strain evidence="2">Z-710</strain>
    </source>
</reference>
<dbReference type="InterPro" id="IPR017087">
    <property type="entry name" value="UCP037004"/>
</dbReference>
<dbReference type="EMBL" id="CP159485">
    <property type="protein sequence ID" value="XCI29055.1"/>
    <property type="molecule type" value="Genomic_DNA"/>
</dbReference>
<name>A0AAU8HUJ8_9FIRM</name>
<dbReference type="AlphaFoldDB" id="A0AAU8HUJ8"/>
<dbReference type="RefSeq" id="WP_353893604.1">
    <property type="nucleotide sequence ID" value="NZ_CP159485.1"/>
</dbReference>
<reference evidence="2" key="1">
    <citation type="journal article" date="2018" name="Antonie Van Leeuwenhoek">
        <title>Proteinivorax hydrogeniformans sp. nov., an anaerobic, haloalkaliphilic bacterium fermenting proteinaceous compounds with high hydrogen production.</title>
        <authorList>
            <person name="Boltyanskaya Y."/>
            <person name="Detkova E."/>
            <person name="Pimenov N."/>
            <person name="Kevbrin V."/>
        </authorList>
    </citation>
    <scope>NUCLEOTIDE SEQUENCE</scope>
    <source>
        <strain evidence="2">Z-710</strain>
    </source>
</reference>
<protein>
    <submittedName>
        <fullName evidence="2">DUF523 and DUF1722 domain-containing protein</fullName>
    </submittedName>
</protein>
<accession>A0AAU8HUJ8</accession>
<proteinExistence type="predicted"/>
<dbReference type="PANTHER" id="PTHR30087">
    <property type="entry name" value="INNER MEMBRANE PROTEIN"/>
    <property type="match status" value="1"/>
</dbReference>
<evidence type="ECO:0000313" key="2">
    <source>
        <dbReference type="EMBL" id="XCI29055.1"/>
    </source>
</evidence>
<dbReference type="PANTHER" id="PTHR30087:SF0">
    <property type="entry name" value="INNER MEMBRANE PROTEIN"/>
    <property type="match status" value="1"/>
</dbReference>
<sequence>MKKPIQIGVSKCLLGDKVRWDGGHKKNSFITNVLANYFEFISFCPEVECGLPTPRETMRLEGDLESPQLITNKTKKDLTQHMQAYSTDKTQSLKSLNLCGLILKKDSPSCGLHRVKVYTSPVNSVRQGRGIFAATFSKALPYLPMEEEGRLQDAALKENFLERVFCHHRWNEFLENNPTYKELVAFHTQHKLLIMSHSIAHYKYLGKLVAKSKEIDRDILINDYYVKLMQALSIKATVRKHRNVLLHIMGHFKRFINEDEKAELLELINRFANGTAPLIVPLTLVNHYVRKYNIEYLSQQYYLNSHPGELMLRNNV</sequence>
<dbReference type="InterPro" id="IPR013560">
    <property type="entry name" value="DUF1722"/>
</dbReference>
<dbReference type="PIRSF" id="PIRSF037004">
    <property type="entry name" value="UCP037004"/>
    <property type="match status" value="1"/>
</dbReference>